<feature type="region of interest" description="Disordered" evidence="1">
    <location>
        <begin position="155"/>
        <end position="205"/>
    </location>
</feature>
<feature type="compositionally biased region" description="Low complexity" evidence="1">
    <location>
        <begin position="74"/>
        <end position="104"/>
    </location>
</feature>
<accession>A0A183BA26</accession>
<reference evidence="4" key="1">
    <citation type="submission" date="2016-06" db="UniProtKB">
        <authorList>
            <consortium name="WormBaseParasite"/>
        </authorList>
    </citation>
    <scope>IDENTIFICATION</scope>
</reference>
<dbReference type="AlphaFoldDB" id="A0A183BA26"/>
<dbReference type="OrthoDB" id="5752at2759"/>
<feature type="region of interest" description="Disordered" evidence="1">
    <location>
        <begin position="1"/>
        <end position="25"/>
    </location>
</feature>
<dbReference type="PANTHER" id="PTHR13900">
    <property type="entry name" value="TRANSCRIPTION INITIATION FACTOR TFIID"/>
    <property type="match status" value="1"/>
</dbReference>
<dbReference type="InterPro" id="IPR040240">
    <property type="entry name" value="TAF1"/>
</dbReference>
<dbReference type="WBParaSite" id="ECPE_0001610201-mRNA-1">
    <property type="protein sequence ID" value="ECPE_0001610201-mRNA-1"/>
    <property type="gene ID" value="ECPE_0001610201"/>
</dbReference>
<organism evidence="4">
    <name type="scientific">Echinostoma caproni</name>
    <dbReference type="NCBI Taxonomy" id="27848"/>
    <lineage>
        <taxon>Eukaryota</taxon>
        <taxon>Metazoa</taxon>
        <taxon>Spiralia</taxon>
        <taxon>Lophotrochozoa</taxon>
        <taxon>Platyhelminthes</taxon>
        <taxon>Trematoda</taxon>
        <taxon>Digenea</taxon>
        <taxon>Plagiorchiida</taxon>
        <taxon>Echinostomata</taxon>
        <taxon>Echinostomatoidea</taxon>
        <taxon>Echinostomatidae</taxon>
        <taxon>Echinostoma</taxon>
    </lineage>
</organism>
<evidence type="ECO:0000256" key="1">
    <source>
        <dbReference type="SAM" id="MobiDB-lite"/>
    </source>
</evidence>
<evidence type="ECO:0000313" key="3">
    <source>
        <dbReference type="Proteomes" id="UP000272942"/>
    </source>
</evidence>
<dbReference type="EMBL" id="UZAN01062818">
    <property type="protein sequence ID" value="VDP93332.1"/>
    <property type="molecule type" value="Genomic_DNA"/>
</dbReference>
<dbReference type="GO" id="GO:0017025">
    <property type="term" value="F:TBP-class protein binding"/>
    <property type="evidence" value="ECO:0007669"/>
    <property type="project" value="InterPro"/>
</dbReference>
<feature type="region of interest" description="Disordered" evidence="1">
    <location>
        <begin position="54"/>
        <end position="104"/>
    </location>
</feature>
<dbReference type="GO" id="GO:0004402">
    <property type="term" value="F:histone acetyltransferase activity"/>
    <property type="evidence" value="ECO:0007669"/>
    <property type="project" value="InterPro"/>
</dbReference>
<protein>
    <submittedName>
        <fullName evidence="4">ELL domain-containing protein</fullName>
    </submittedName>
</protein>
<dbReference type="GO" id="GO:0016251">
    <property type="term" value="F:RNA polymerase II general transcription initiation factor activity"/>
    <property type="evidence" value="ECO:0007669"/>
    <property type="project" value="InterPro"/>
</dbReference>
<feature type="compositionally biased region" description="Basic and acidic residues" evidence="1">
    <location>
        <begin position="1"/>
        <end position="18"/>
    </location>
</feature>
<name>A0A183BA26_9TREM</name>
<keyword evidence="3" id="KW-1185">Reference proteome</keyword>
<feature type="compositionally biased region" description="Polar residues" evidence="1">
    <location>
        <begin position="192"/>
        <end position="205"/>
    </location>
</feature>
<dbReference type="PANTHER" id="PTHR13900:SF0">
    <property type="entry name" value="TRANSCRIPTION INITIATION FACTOR TFIID SUBUNIT 1"/>
    <property type="match status" value="1"/>
</dbReference>
<sequence length="323" mass="35148">MVRFTSTERAKQGEEEGSAKFARGNRLSMGEQVRCYKEECQRIFDLQNRVLSNPELLSSDEEVSSEEDEDETGEATASRAGASGATGPSGASHGATHNSSSIGGVRLSSLSSSARSYSATMSRNLEAVISNRMSVSEFEQRREEADREKLKRALESGEPILGAKRPRKTNPAAPAIKASGTAPGTLADHNTDSNPASITTSVTTAGPMTTTNSASASGTIAGSSQVYEASAQAAGTILDLAPPWPNATRKLLRIMRTYSEDGQQFTRTELVPWSPVVEIYLKIRQTRNDEFIHNFVDSDNQFREQQRKEKRRIQVCVCVFLCS</sequence>
<evidence type="ECO:0000313" key="2">
    <source>
        <dbReference type="EMBL" id="VDP93332.1"/>
    </source>
</evidence>
<gene>
    <name evidence="2" type="ORF">ECPE_LOCUS16060</name>
</gene>
<dbReference type="Proteomes" id="UP000272942">
    <property type="component" value="Unassembled WGS sequence"/>
</dbReference>
<feature type="compositionally biased region" description="Acidic residues" evidence="1">
    <location>
        <begin position="58"/>
        <end position="73"/>
    </location>
</feature>
<dbReference type="GO" id="GO:0051123">
    <property type="term" value="P:RNA polymerase II preinitiation complex assembly"/>
    <property type="evidence" value="ECO:0007669"/>
    <property type="project" value="TreeGrafter"/>
</dbReference>
<reference evidence="2 3" key="2">
    <citation type="submission" date="2018-11" db="EMBL/GenBank/DDBJ databases">
        <authorList>
            <consortium name="Pathogen Informatics"/>
        </authorList>
    </citation>
    <scope>NUCLEOTIDE SEQUENCE [LARGE SCALE GENOMIC DNA]</scope>
    <source>
        <strain evidence="2 3">Egypt</strain>
    </source>
</reference>
<dbReference type="GO" id="GO:0005669">
    <property type="term" value="C:transcription factor TFIID complex"/>
    <property type="evidence" value="ECO:0007669"/>
    <property type="project" value="InterPro"/>
</dbReference>
<proteinExistence type="predicted"/>
<evidence type="ECO:0000313" key="4">
    <source>
        <dbReference type="WBParaSite" id="ECPE_0001610201-mRNA-1"/>
    </source>
</evidence>